<evidence type="ECO:0000313" key="2">
    <source>
        <dbReference type="EMBL" id="ABM56990.1"/>
    </source>
</evidence>
<feature type="domain" description="Dienelactone hydrolase" evidence="1">
    <location>
        <begin position="16"/>
        <end position="227"/>
    </location>
</feature>
<dbReference type="EMBL" id="CP000542">
    <property type="protein sequence ID" value="ABM56990.1"/>
    <property type="molecule type" value="Genomic_DNA"/>
</dbReference>
<keyword evidence="3" id="KW-1185">Reference proteome</keyword>
<accession>A1WH83</accession>
<evidence type="ECO:0000313" key="3">
    <source>
        <dbReference type="Proteomes" id="UP000000374"/>
    </source>
</evidence>
<dbReference type="InterPro" id="IPR002925">
    <property type="entry name" value="Dienelactn_hydro"/>
</dbReference>
<dbReference type="PANTHER" id="PTHR46623">
    <property type="entry name" value="CARBOXYMETHYLENEBUTENOLIDASE-RELATED"/>
    <property type="match status" value="1"/>
</dbReference>
<dbReference type="InterPro" id="IPR051049">
    <property type="entry name" value="Dienelactone_hydrolase-like"/>
</dbReference>
<dbReference type="Proteomes" id="UP000000374">
    <property type="component" value="Chromosome"/>
</dbReference>
<gene>
    <name evidence="2" type="ordered locus">Veis_1220</name>
</gene>
<evidence type="ECO:0000259" key="1">
    <source>
        <dbReference type="Pfam" id="PF01738"/>
    </source>
</evidence>
<dbReference type="Pfam" id="PF01738">
    <property type="entry name" value="DLH"/>
    <property type="match status" value="1"/>
</dbReference>
<reference evidence="3" key="1">
    <citation type="submission" date="2006-12" db="EMBL/GenBank/DDBJ databases">
        <title>Complete sequence of chromosome 1 of Verminephrobacter eiseniae EF01-2.</title>
        <authorList>
            <person name="Copeland A."/>
            <person name="Lucas S."/>
            <person name="Lapidus A."/>
            <person name="Barry K."/>
            <person name="Detter J.C."/>
            <person name="Glavina del Rio T."/>
            <person name="Dalin E."/>
            <person name="Tice H."/>
            <person name="Pitluck S."/>
            <person name="Chertkov O."/>
            <person name="Brettin T."/>
            <person name="Bruce D."/>
            <person name="Han C."/>
            <person name="Tapia R."/>
            <person name="Gilna P."/>
            <person name="Schmutz J."/>
            <person name="Larimer F."/>
            <person name="Land M."/>
            <person name="Hauser L."/>
            <person name="Kyrpides N."/>
            <person name="Kim E."/>
            <person name="Stahl D."/>
            <person name="Richardson P."/>
        </authorList>
    </citation>
    <scope>NUCLEOTIDE SEQUENCE [LARGE SCALE GENOMIC DNA]</scope>
    <source>
        <strain evidence="3">EF01-2</strain>
    </source>
</reference>
<dbReference type="SUPFAM" id="SSF53474">
    <property type="entry name" value="alpha/beta-Hydrolases"/>
    <property type="match status" value="1"/>
</dbReference>
<proteinExistence type="predicted"/>
<dbReference type="Gene3D" id="3.40.50.1820">
    <property type="entry name" value="alpha/beta hydrolase"/>
    <property type="match status" value="1"/>
</dbReference>
<sequence>MGQSVDLMGADGFVLPAWVATPAGAPRGAVVLLQEIFGVNAHIRSVAERFAASGYLAVAPALFARIEPAVELGYGPEDMQAGMALKAAVEALPAAGVMPDIQAAIDYAAQHSGRKVGILGFCWGGLLSWRAACTLRGLSAAVPYYGGGMTTADEVARKPLVPVLAHFGERDPWIALAGVQAFALAHPEVVVQTYPADHGFNCDQRGSYHEPSAVTAHDRTLAFLGQHLG</sequence>
<dbReference type="AlphaFoldDB" id="A1WH83"/>
<dbReference type="PANTHER" id="PTHR46623:SF6">
    <property type="entry name" value="ALPHA_BETA-HYDROLASES SUPERFAMILY PROTEIN"/>
    <property type="match status" value="1"/>
</dbReference>
<organism evidence="2 3">
    <name type="scientific">Verminephrobacter eiseniae (strain EF01-2)</name>
    <dbReference type="NCBI Taxonomy" id="391735"/>
    <lineage>
        <taxon>Bacteria</taxon>
        <taxon>Pseudomonadati</taxon>
        <taxon>Pseudomonadota</taxon>
        <taxon>Betaproteobacteria</taxon>
        <taxon>Burkholderiales</taxon>
        <taxon>Comamonadaceae</taxon>
        <taxon>Verminephrobacter</taxon>
    </lineage>
</organism>
<dbReference type="HOGENOM" id="CLU_054590_7_3_4"/>
<dbReference type="EC" id="3.1.1.45" evidence="2"/>
<dbReference type="KEGG" id="vei:Veis_1220"/>
<dbReference type="RefSeq" id="WP_011809001.1">
    <property type="nucleotide sequence ID" value="NC_008786.1"/>
</dbReference>
<dbReference type="InterPro" id="IPR029058">
    <property type="entry name" value="AB_hydrolase_fold"/>
</dbReference>
<keyword evidence="2" id="KW-0378">Hydrolase</keyword>
<dbReference type="OrthoDB" id="62567at2"/>
<dbReference type="GeneID" id="76459871"/>
<dbReference type="STRING" id="391735.Veis_1220"/>
<name>A1WH83_VEREI</name>
<dbReference type="eggNOG" id="COG0412">
    <property type="taxonomic scope" value="Bacteria"/>
</dbReference>
<dbReference type="GO" id="GO:0008806">
    <property type="term" value="F:carboxymethylenebutenolidase activity"/>
    <property type="evidence" value="ECO:0007669"/>
    <property type="project" value="UniProtKB-EC"/>
</dbReference>
<protein>
    <submittedName>
        <fullName evidence="2">Carboxymethylenebutenolidase</fullName>
        <ecNumber evidence="2">3.1.1.45</ecNumber>
    </submittedName>
</protein>